<keyword evidence="7" id="KW-0808">Transferase</keyword>
<dbReference type="SMART" id="SM00387">
    <property type="entry name" value="HATPase_c"/>
    <property type="match status" value="1"/>
</dbReference>
<gene>
    <name evidence="7" type="ORF">J2X19_001159</name>
</gene>
<dbReference type="Proteomes" id="UP001180487">
    <property type="component" value="Unassembled WGS sequence"/>
</dbReference>
<feature type="domain" description="Histidine kinase" evidence="5">
    <location>
        <begin position="218"/>
        <end position="463"/>
    </location>
</feature>
<dbReference type="PANTHER" id="PTHR43065">
    <property type="entry name" value="SENSOR HISTIDINE KINASE"/>
    <property type="match status" value="1"/>
</dbReference>
<evidence type="ECO:0000259" key="6">
    <source>
        <dbReference type="PROSITE" id="PS50110"/>
    </source>
</evidence>
<feature type="modified residue" description="4-aspartylphosphate" evidence="4">
    <location>
        <position position="86"/>
    </location>
</feature>
<evidence type="ECO:0000256" key="2">
    <source>
        <dbReference type="ARBA" id="ARBA00012438"/>
    </source>
</evidence>
<dbReference type="InterPro" id="IPR001789">
    <property type="entry name" value="Sig_transdc_resp-reg_receiver"/>
</dbReference>
<dbReference type="PROSITE" id="PS50110">
    <property type="entry name" value="RESPONSE_REGULATORY"/>
    <property type="match status" value="1"/>
</dbReference>
<dbReference type="SUPFAM" id="SSF47384">
    <property type="entry name" value="Homodimeric domain of signal transducing histidine kinase"/>
    <property type="match status" value="1"/>
</dbReference>
<dbReference type="Pfam" id="PF00072">
    <property type="entry name" value="Response_reg"/>
    <property type="match status" value="1"/>
</dbReference>
<dbReference type="SUPFAM" id="SSF55874">
    <property type="entry name" value="ATPase domain of HSP90 chaperone/DNA topoisomerase II/histidine kinase"/>
    <property type="match status" value="1"/>
</dbReference>
<dbReference type="InterPro" id="IPR004358">
    <property type="entry name" value="Sig_transdc_His_kin-like_C"/>
</dbReference>
<dbReference type="Gene3D" id="3.30.565.10">
    <property type="entry name" value="Histidine kinase-like ATPase, C-terminal domain"/>
    <property type="match status" value="1"/>
</dbReference>
<evidence type="ECO:0000313" key="7">
    <source>
        <dbReference type="EMBL" id="MDR7376501.1"/>
    </source>
</evidence>
<dbReference type="Gene3D" id="3.40.50.2300">
    <property type="match status" value="1"/>
</dbReference>
<organism evidence="7 8">
    <name type="scientific">Rhodoferax ferrireducens</name>
    <dbReference type="NCBI Taxonomy" id="192843"/>
    <lineage>
        <taxon>Bacteria</taxon>
        <taxon>Pseudomonadati</taxon>
        <taxon>Pseudomonadota</taxon>
        <taxon>Betaproteobacteria</taxon>
        <taxon>Burkholderiales</taxon>
        <taxon>Comamonadaceae</taxon>
        <taxon>Rhodoferax</taxon>
    </lineage>
</organism>
<keyword evidence="7" id="KW-0418">Kinase</keyword>
<dbReference type="RefSeq" id="WP_310371472.1">
    <property type="nucleotide sequence ID" value="NZ_JAVDXT010000001.1"/>
</dbReference>
<dbReference type="Pfam" id="PF02518">
    <property type="entry name" value="HATPase_c"/>
    <property type="match status" value="1"/>
</dbReference>
<dbReference type="InterPro" id="IPR003661">
    <property type="entry name" value="HisK_dim/P_dom"/>
</dbReference>
<evidence type="ECO:0000259" key="5">
    <source>
        <dbReference type="PROSITE" id="PS50109"/>
    </source>
</evidence>
<feature type="domain" description="Response regulatory" evidence="6">
    <location>
        <begin position="8"/>
        <end position="155"/>
    </location>
</feature>
<evidence type="ECO:0000313" key="8">
    <source>
        <dbReference type="Proteomes" id="UP001180487"/>
    </source>
</evidence>
<dbReference type="PANTHER" id="PTHR43065:SF50">
    <property type="entry name" value="HISTIDINE KINASE"/>
    <property type="match status" value="1"/>
</dbReference>
<dbReference type="PROSITE" id="PS50109">
    <property type="entry name" value="HIS_KIN"/>
    <property type="match status" value="1"/>
</dbReference>
<keyword evidence="8" id="KW-1185">Reference proteome</keyword>
<dbReference type="SUPFAM" id="SSF52172">
    <property type="entry name" value="CheY-like"/>
    <property type="match status" value="1"/>
</dbReference>
<comment type="caution">
    <text evidence="7">The sequence shown here is derived from an EMBL/GenBank/DDBJ whole genome shotgun (WGS) entry which is preliminary data.</text>
</comment>
<dbReference type="InterPro" id="IPR011006">
    <property type="entry name" value="CheY-like_superfamily"/>
</dbReference>
<dbReference type="EMBL" id="JAVDXT010000001">
    <property type="protein sequence ID" value="MDR7376501.1"/>
    <property type="molecule type" value="Genomic_DNA"/>
</dbReference>
<dbReference type="InterPro" id="IPR036097">
    <property type="entry name" value="HisK_dim/P_sf"/>
</dbReference>
<proteinExistence type="predicted"/>
<dbReference type="Gene3D" id="1.10.287.130">
    <property type="match status" value="1"/>
</dbReference>
<dbReference type="InterPro" id="IPR003594">
    <property type="entry name" value="HATPase_dom"/>
</dbReference>
<reference evidence="7 8" key="1">
    <citation type="submission" date="2023-07" db="EMBL/GenBank/DDBJ databases">
        <title>Sorghum-associated microbial communities from plants grown in Nebraska, USA.</title>
        <authorList>
            <person name="Schachtman D."/>
        </authorList>
    </citation>
    <scope>NUCLEOTIDE SEQUENCE [LARGE SCALE GENOMIC DNA]</scope>
    <source>
        <strain evidence="7 8">BE313</strain>
    </source>
</reference>
<keyword evidence="3 4" id="KW-0597">Phosphoprotein</keyword>
<dbReference type="InterPro" id="IPR036890">
    <property type="entry name" value="HATPase_C_sf"/>
</dbReference>
<protein>
    <recommendedName>
        <fullName evidence="2">histidine kinase</fullName>
        <ecNumber evidence="2">2.7.13.3</ecNumber>
    </recommendedName>
</protein>
<accession>A0ABU2C5C3</accession>
<dbReference type="InterPro" id="IPR005467">
    <property type="entry name" value="His_kinase_dom"/>
</dbReference>
<evidence type="ECO:0000256" key="3">
    <source>
        <dbReference type="ARBA" id="ARBA00022553"/>
    </source>
</evidence>
<dbReference type="GO" id="GO:0016301">
    <property type="term" value="F:kinase activity"/>
    <property type="evidence" value="ECO:0007669"/>
    <property type="project" value="UniProtKB-KW"/>
</dbReference>
<comment type="catalytic activity">
    <reaction evidence="1">
        <text>ATP + protein L-histidine = ADP + protein N-phospho-L-histidine.</text>
        <dbReference type="EC" id="2.7.13.3"/>
    </reaction>
</comment>
<evidence type="ECO:0000256" key="4">
    <source>
        <dbReference type="PROSITE-ProRule" id="PRU00169"/>
    </source>
</evidence>
<dbReference type="SMART" id="SM00388">
    <property type="entry name" value="HisKA"/>
    <property type="match status" value="1"/>
</dbReference>
<name>A0ABU2C5C3_9BURK</name>
<evidence type="ECO:0000256" key="1">
    <source>
        <dbReference type="ARBA" id="ARBA00000085"/>
    </source>
</evidence>
<dbReference type="EC" id="2.7.13.3" evidence="2"/>
<sequence length="475" mass="52561">MNLPPNRRILLIDDMQAIHEDFRKVLAPPVAESDELSAVELALFGDAAQPTAEVFSLESAYQGQEGLAKVQASLQAQRPYAMAFVDMRMPPGWDGVQTIEQLWKADPRLQVVICTAYADTSWTEVLSRLDVRDRLLILKKPFDAIEVFQLASSLTAKWQMAQDAAEQLTRLEEAVRERTGELSAANDALQLEVGERKHLQGQLVQSEKLASIGQLAAGVAHEINNPIGYIFSNFGTLEGYLAQLFQMLDAYEAAEGSAAQPEVTTRLRKLRAEIELDFLKEDIPVLMRESQQGIVRVRQIVQDLKDFSRVDSTQEWEWANLHQGIDSTLNIVASEVKYKAEVVKEYGEIPDIECLASQINQVVMNLVVNAAHAMGDERGRITVRTGTAGEEVWLEVADNGAGIPPDTLKRIFEPFFTTKPVGKGTGLGLSLSYGIVQKHQGRIDVESTLGQGTAFRVTLPIRRPLQQDAVLATGI</sequence>
<dbReference type="PRINTS" id="PR00344">
    <property type="entry name" value="BCTRLSENSOR"/>
</dbReference>